<reference evidence="6" key="1">
    <citation type="journal article" date="2021" name="Nat. Commun.">
        <title>Genetic determinants of endophytism in the Arabidopsis root mycobiome.</title>
        <authorList>
            <person name="Mesny F."/>
            <person name="Miyauchi S."/>
            <person name="Thiergart T."/>
            <person name="Pickel B."/>
            <person name="Atanasova L."/>
            <person name="Karlsson M."/>
            <person name="Huettel B."/>
            <person name="Barry K.W."/>
            <person name="Haridas S."/>
            <person name="Chen C."/>
            <person name="Bauer D."/>
            <person name="Andreopoulos W."/>
            <person name="Pangilinan J."/>
            <person name="LaButti K."/>
            <person name="Riley R."/>
            <person name="Lipzen A."/>
            <person name="Clum A."/>
            <person name="Drula E."/>
            <person name="Henrissat B."/>
            <person name="Kohler A."/>
            <person name="Grigoriev I.V."/>
            <person name="Martin F.M."/>
            <person name="Hacquard S."/>
        </authorList>
    </citation>
    <scope>NUCLEOTIDE SEQUENCE</scope>
    <source>
        <strain evidence="6">MPI-SDFR-AT-0117</strain>
    </source>
</reference>
<evidence type="ECO:0000256" key="4">
    <source>
        <dbReference type="ARBA" id="ARBA00023004"/>
    </source>
</evidence>
<dbReference type="GO" id="GO:0016121">
    <property type="term" value="P:carotene catabolic process"/>
    <property type="evidence" value="ECO:0007669"/>
    <property type="project" value="TreeGrafter"/>
</dbReference>
<gene>
    <name evidence="6" type="ORF">F5X68DRAFT_250422</name>
</gene>
<dbReference type="Proteomes" id="UP000770015">
    <property type="component" value="Unassembled WGS sequence"/>
</dbReference>
<dbReference type="GO" id="GO:0046872">
    <property type="term" value="F:metal ion binding"/>
    <property type="evidence" value="ECO:0007669"/>
    <property type="project" value="UniProtKB-KW"/>
</dbReference>
<feature type="binding site" evidence="5">
    <location>
        <position position="350"/>
    </location>
    <ligand>
        <name>Fe cation</name>
        <dbReference type="ChEBI" id="CHEBI:24875"/>
        <note>catalytic</note>
    </ligand>
</feature>
<keyword evidence="7" id="KW-1185">Reference proteome</keyword>
<keyword evidence="4 5" id="KW-0408">Iron</keyword>
<evidence type="ECO:0000313" key="7">
    <source>
        <dbReference type="Proteomes" id="UP000770015"/>
    </source>
</evidence>
<feature type="binding site" evidence="5">
    <location>
        <position position="564"/>
    </location>
    <ligand>
        <name>Fe cation</name>
        <dbReference type="ChEBI" id="CHEBI:24875"/>
        <note>catalytic</note>
    </ligand>
</feature>
<feature type="binding site" evidence="5">
    <location>
        <position position="285"/>
    </location>
    <ligand>
        <name>Fe cation</name>
        <dbReference type="ChEBI" id="CHEBI:24875"/>
        <note>catalytic</note>
    </ligand>
</feature>
<proteinExistence type="inferred from homology"/>
<dbReference type="GO" id="GO:0010436">
    <property type="term" value="F:carotenoid dioxygenase activity"/>
    <property type="evidence" value="ECO:0007669"/>
    <property type="project" value="TreeGrafter"/>
</dbReference>
<comment type="similarity">
    <text evidence="1">Belongs to the carotenoid oxygenase family.</text>
</comment>
<keyword evidence="2 5" id="KW-0479">Metal-binding</keyword>
<dbReference type="EMBL" id="JAGSXJ010000004">
    <property type="protein sequence ID" value="KAH6692236.1"/>
    <property type="molecule type" value="Genomic_DNA"/>
</dbReference>
<organism evidence="6 7">
    <name type="scientific">Plectosphaerella plurivora</name>
    <dbReference type="NCBI Taxonomy" id="936078"/>
    <lineage>
        <taxon>Eukaryota</taxon>
        <taxon>Fungi</taxon>
        <taxon>Dikarya</taxon>
        <taxon>Ascomycota</taxon>
        <taxon>Pezizomycotina</taxon>
        <taxon>Sordariomycetes</taxon>
        <taxon>Hypocreomycetidae</taxon>
        <taxon>Glomerellales</taxon>
        <taxon>Plectosphaerellaceae</taxon>
        <taxon>Plectosphaerella</taxon>
    </lineage>
</organism>
<protein>
    <submittedName>
        <fullName evidence="6">Carotenoid oxygenase</fullName>
    </submittedName>
</protein>
<evidence type="ECO:0000256" key="1">
    <source>
        <dbReference type="ARBA" id="ARBA00006787"/>
    </source>
</evidence>
<dbReference type="AlphaFoldDB" id="A0A9P9AFP3"/>
<sequence>MSAAAQTAPNVPYNNYFIPEKDLKYVPPYLRDVPETTEEVKCESAGTWPSWLEGTFLRIGAGRFTIPLSEDGSKPNAVLQHFFDGLGMLHKFRMSNCEVHYTSRYTAEGVVRKAKKNGYVSTIMFGLNANTPLKAAQDPCSALLGAQQSMFFPTGFIGPDEMNLNVVPRRGMHLPPDDNPYSRGEVSEDPATEEVLVHTDFNMLQTCDAKTLQPKRLLTYAQIDSRLEGFGICAHPPKDRARGLTFNYIISPDGQTLSIFSLDIRANPAAVVWKTPLPCRPCYVHSLAMTDKYVVFIRNPIHMDVSDMTKPVMEMLIVEPDTPTQFFVLDKFTGEHIATYEDKDGFMFFHSVNAYDFTDPSTGRTNIHVDLCSYKDDYIPYREYNFSNVVDPAGPYQDGTLTRYELAGVDATTPSEIGIVQIAATIPGMASELPRIAKSASAVPGYRYVYCTSGNGGASPGTSVPIGRLGKSLKVVQAAFFGSLAKSDWKTGTFKRWQPKDGESCPCEPVFVQRPGATEEDDGVVLTIVIDREGTRSILVALDGSSFEEVARAYLPQVYAIGPHGSFVEGTFGV</sequence>
<comment type="cofactor">
    <cofactor evidence="5">
        <name>Fe(2+)</name>
        <dbReference type="ChEBI" id="CHEBI:29033"/>
    </cofactor>
    <text evidence="5">Binds 1 Fe(2+) ion per subunit.</text>
</comment>
<comment type="caution">
    <text evidence="6">The sequence shown here is derived from an EMBL/GenBank/DDBJ whole genome shotgun (WGS) entry which is preliminary data.</text>
</comment>
<evidence type="ECO:0000256" key="3">
    <source>
        <dbReference type="ARBA" id="ARBA00023002"/>
    </source>
</evidence>
<dbReference type="OrthoDB" id="407010at2759"/>
<name>A0A9P9AFP3_9PEZI</name>
<evidence type="ECO:0000256" key="2">
    <source>
        <dbReference type="ARBA" id="ARBA00022723"/>
    </source>
</evidence>
<accession>A0A9P9AFP3</accession>
<feature type="binding site" evidence="5">
    <location>
        <position position="235"/>
    </location>
    <ligand>
        <name>Fe cation</name>
        <dbReference type="ChEBI" id="CHEBI:24875"/>
        <note>catalytic</note>
    </ligand>
</feature>
<evidence type="ECO:0000256" key="5">
    <source>
        <dbReference type="PIRSR" id="PIRSR604294-1"/>
    </source>
</evidence>
<dbReference type="PANTHER" id="PTHR10543:SF24">
    <property type="entry name" value="CAROTENOID ISOMEROOXYGENASE"/>
    <property type="match status" value="1"/>
</dbReference>
<keyword evidence="3" id="KW-0560">Oxidoreductase</keyword>
<dbReference type="Pfam" id="PF03055">
    <property type="entry name" value="RPE65"/>
    <property type="match status" value="1"/>
</dbReference>
<dbReference type="InterPro" id="IPR004294">
    <property type="entry name" value="Carotenoid_Oase"/>
</dbReference>
<dbReference type="PANTHER" id="PTHR10543">
    <property type="entry name" value="BETA-CAROTENE DIOXYGENASE"/>
    <property type="match status" value="1"/>
</dbReference>
<evidence type="ECO:0000313" key="6">
    <source>
        <dbReference type="EMBL" id="KAH6692236.1"/>
    </source>
</evidence>